<dbReference type="Pfam" id="PF19044">
    <property type="entry name" value="P-loop_TraG"/>
    <property type="match status" value="1"/>
</dbReference>
<keyword evidence="1" id="KW-0175">Coiled coil</keyword>
<dbReference type="PANTHER" id="PTHR30121">
    <property type="entry name" value="UNCHARACTERIZED PROTEIN YJGR-RELATED"/>
    <property type="match status" value="1"/>
</dbReference>
<accession>A0A173V2N0</accession>
<reference evidence="3 4" key="1">
    <citation type="submission" date="2015-09" db="EMBL/GenBank/DDBJ databases">
        <authorList>
            <consortium name="Pathogen Informatics"/>
        </authorList>
    </citation>
    <scope>NUCLEOTIDE SEQUENCE [LARGE SCALE GENOMIC DNA]</scope>
    <source>
        <strain evidence="3 4">2789STDY5834966</strain>
    </source>
</reference>
<dbReference type="OrthoDB" id="9804380at2"/>
<evidence type="ECO:0000259" key="2">
    <source>
        <dbReference type="Pfam" id="PF19044"/>
    </source>
</evidence>
<dbReference type="InterPro" id="IPR051162">
    <property type="entry name" value="T4SS_component"/>
</dbReference>
<dbReference type="PANTHER" id="PTHR30121:SF12">
    <property type="entry name" value="TYPE IV SECRETION SYSTEM PROTEIN CAGE"/>
    <property type="match status" value="1"/>
</dbReference>
<sequence>MAVINASGKFRSYHSKSIPIVPVPKNVRQALNIERMYKNGIAKIEPSKTNSLYDRCYVFEEINYINKDESEKDIFLNQFMSWLKSMSVDFKITIANEFQSIDKFLEKIRGKQNSKAYPQIDKGIKEWTREKLENSNPNVTTLRYLTVSCRANSLEEATILLNALDTTIQQMFAKWRGKILLLNGEERLKCLHALLRPGKKDEEQYIYLDETGKHDWKNDVMPQTIKQYSNFMIFDKTQYVSVLFGWKYSRALKPDELMRSFSYVDFPSFITLDFSPVPADVINEKLVAAAMNNEKSISEEEEAKRKKNIIVSGPSYAKQRKKDEIEGYMDLVNDNDETGFFLNFLFVATAADETTLAQRVEQLKETGKAQGVVISTADYTQLKALNTALPFAGRQVDYMRFFLSSSMVAMQPYFAQDILDPGGYFYGLNLTTKRLIFGNRKLLMNPHAIIVGHTGSGKSVLIKATEIFQTLISTSDDILILDPQNEFKEIVEKYGGSYFDLTPKSKIYINGFEVSDAVFYADKDTKEKFIATQTKYAKSLVAAIMTNILFTQEHATVVSRATRKMFDKIFAQKRLKKQATLRMLREEIKLELENAKDDYDRSIIKPIYNSLEEYTEGSCDMLAYPSTVRLDNRMIGFGLKNVPPDNWEPVMVTVMHYTSTRMEYNQEAQRATHFIVDETQVVSRKGTSAEQLNTAVATFRKYGGICTMAMQNITAALENKMLKELFSNCNYKCFLDQGGADANALAQIQELSQTEFNALNSEEVGKGVMVWGKKVVLFDAKISKENELYPLINTNFHEKAKEAEKKKQKQRQEQQESNDRIEEIILQMAELAPVTVRDLLSVLEITQEEAEKQLSFLCQQGYLIKSEEAGNIRYQKAG</sequence>
<proteinExistence type="predicted"/>
<protein>
    <submittedName>
        <fullName evidence="3">Conjugal transfer ATPase TrbE</fullName>
    </submittedName>
</protein>
<gene>
    <name evidence="3" type="ORF">ERS852578_02958</name>
</gene>
<feature type="coiled-coil region" evidence="1">
    <location>
        <begin position="793"/>
        <end position="827"/>
    </location>
</feature>
<dbReference type="NCBIfam" id="NF045971">
    <property type="entry name" value="conju_CD1110"/>
    <property type="match status" value="1"/>
</dbReference>
<feature type="coiled-coil region" evidence="1">
    <location>
        <begin position="578"/>
        <end position="605"/>
    </location>
</feature>
<dbReference type="InterPro" id="IPR027417">
    <property type="entry name" value="P-loop_NTPase"/>
</dbReference>
<evidence type="ECO:0000256" key="1">
    <source>
        <dbReference type="SAM" id="Coils"/>
    </source>
</evidence>
<dbReference type="Proteomes" id="UP000095390">
    <property type="component" value="Unassembled WGS sequence"/>
</dbReference>
<dbReference type="RefSeq" id="WP_055183399.1">
    <property type="nucleotide sequence ID" value="NZ_CYYC01000071.1"/>
</dbReference>
<feature type="domain" description="TraG P-loop" evidence="2">
    <location>
        <begin position="440"/>
        <end position="751"/>
    </location>
</feature>
<name>A0A173V2N0_9FIRM</name>
<evidence type="ECO:0000313" key="3">
    <source>
        <dbReference type="EMBL" id="CUN21602.1"/>
    </source>
</evidence>
<dbReference type="InterPro" id="IPR043964">
    <property type="entry name" value="P-loop_TraG"/>
</dbReference>
<dbReference type="EMBL" id="CYYC01000071">
    <property type="protein sequence ID" value="CUN21602.1"/>
    <property type="molecule type" value="Genomic_DNA"/>
</dbReference>
<dbReference type="Gene3D" id="1.10.8.730">
    <property type="match status" value="1"/>
</dbReference>
<dbReference type="SUPFAM" id="SSF52540">
    <property type="entry name" value="P-loop containing nucleoside triphosphate hydrolases"/>
    <property type="match status" value="1"/>
</dbReference>
<dbReference type="Gene3D" id="3.40.50.300">
    <property type="entry name" value="P-loop containing nucleotide triphosphate hydrolases"/>
    <property type="match status" value="1"/>
</dbReference>
<dbReference type="AlphaFoldDB" id="A0A173V2N0"/>
<organism evidence="3 4">
    <name type="scientific">Anaerobutyricum hallii</name>
    <dbReference type="NCBI Taxonomy" id="39488"/>
    <lineage>
        <taxon>Bacteria</taxon>
        <taxon>Bacillati</taxon>
        <taxon>Bacillota</taxon>
        <taxon>Clostridia</taxon>
        <taxon>Lachnospirales</taxon>
        <taxon>Lachnospiraceae</taxon>
        <taxon>Anaerobutyricum</taxon>
    </lineage>
</organism>
<evidence type="ECO:0000313" key="4">
    <source>
        <dbReference type="Proteomes" id="UP000095390"/>
    </source>
</evidence>